<reference evidence="3" key="1">
    <citation type="submission" date="2016-06" db="EMBL/GenBank/DDBJ databases">
        <authorList>
            <person name="Varghese N."/>
            <person name="Submissions Spin"/>
        </authorList>
    </citation>
    <scope>NUCLEOTIDE SEQUENCE [LARGE SCALE GENOMIC DNA]</scope>
    <source>
        <strain evidence="3">DSM 44875</strain>
    </source>
</reference>
<dbReference type="OrthoDB" id="4271329at2"/>
<keyword evidence="3" id="KW-1185">Reference proteome</keyword>
<name>A0A1C4XNN3_9ACTN</name>
<evidence type="ECO:0000256" key="1">
    <source>
        <dbReference type="SAM" id="SignalP"/>
    </source>
</evidence>
<protein>
    <recommendedName>
        <fullName evidence="4">DUF4871 domain-containing protein</fullName>
    </recommendedName>
</protein>
<gene>
    <name evidence="2" type="ORF">GA0070607_5550</name>
</gene>
<evidence type="ECO:0000313" key="2">
    <source>
        <dbReference type="EMBL" id="SCF10130.1"/>
    </source>
</evidence>
<proteinExistence type="predicted"/>
<evidence type="ECO:0000313" key="3">
    <source>
        <dbReference type="Proteomes" id="UP000198243"/>
    </source>
</evidence>
<organism evidence="2 3">
    <name type="scientific">Micromonospora coriariae</name>
    <dbReference type="NCBI Taxonomy" id="285665"/>
    <lineage>
        <taxon>Bacteria</taxon>
        <taxon>Bacillati</taxon>
        <taxon>Actinomycetota</taxon>
        <taxon>Actinomycetes</taxon>
        <taxon>Micromonosporales</taxon>
        <taxon>Micromonosporaceae</taxon>
        <taxon>Micromonospora</taxon>
    </lineage>
</organism>
<sequence>MGAWGRLLMGSVLLLTACTTAGGAATPVDAPTSTASATAAAGCGARIETGSLPDWADAGFRGDTRIPHVFGAQGDIVAVLFAHPLAQVRQDKSNNKILWVSRRAPTLSEATSPKPLEITATLDGTDTRVIREVAGGPGPSIIDMPRAGCWHLELRWSGHTDTMDLVYLDRLPQTRRP</sequence>
<dbReference type="PROSITE" id="PS51257">
    <property type="entry name" value="PROKAR_LIPOPROTEIN"/>
    <property type="match status" value="1"/>
</dbReference>
<feature type="chain" id="PRO_5039367627" description="DUF4871 domain-containing protein" evidence="1">
    <location>
        <begin position="24"/>
        <end position="177"/>
    </location>
</feature>
<dbReference type="EMBL" id="LT607412">
    <property type="protein sequence ID" value="SCF10130.1"/>
    <property type="molecule type" value="Genomic_DNA"/>
</dbReference>
<accession>A0A1C4XNN3</accession>
<dbReference type="Proteomes" id="UP000198243">
    <property type="component" value="Chromosome I"/>
</dbReference>
<keyword evidence="1" id="KW-0732">Signal</keyword>
<dbReference type="AlphaFoldDB" id="A0A1C4XNN3"/>
<feature type="signal peptide" evidence="1">
    <location>
        <begin position="1"/>
        <end position="23"/>
    </location>
</feature>
<evidence type="ECO:0008006" key="4">
    <source>
        <dbReference type="Google" id="ProtNLM"/>
    </source>
</evidence>